<dbReference type="InterPro" id="IPR045031">
    <property type="entry name" value="DHP_synth-like"/>
</dbReference>
<name>A0ABT2FB56_9NEIS</name>
<comment type="caution">
    <text evidence="11">The sequence shown here is derived from an EMBL/GenBank/DDBJ whole genome shotgun (WGS) entry which is preliminary data.</text>
</comment>
<evidence type="ECO:0000256" key="1">
    <source>
        <dbReference type="ARBA" id="ARBA00000012"/>
    </source>
</evidence>
<dbReference type="SUPFAM" id="SSF51717">
    <property type="entry name" value="Dihydropteroate synthetase-like"/>
    <property type="match status" value="1"/>
</dbReference>
<reference evidence="11" key="2">
    <citation type="journal article" date="2023" name="Curr. Microbiol.">
        <title>Neisseria montereyensis sp. nov., Isolated from Oropharynx of California Sea Lion (Zalophus californianus): Genomic, Phylogenetic, and Phenotypic Study.</title>
        <authorList>
            <person name="Volokhov D.V."/>
            <person name="Zagorodnyaya T.A."/>
            <person name="Furtak V.A."/>
            <person name="Nattanmai G."/>
            <person name="Randall L."/>
            <person name="Jose S."/>
            <person name="Gao Y."/>
            <person name="Gulland F.M."/>
            <person name="Eisenberg T."/>
            <person name="Delmonte P."/>
            <person name="Blom J."/>
            <person name="Mitchell K.K."/>
        </authorList>
    </citation>
    <scope>NUCLEOTIDE SEQUENCE</scope>
    <source>
        <strain evidence="11">CSL10203-ORH2</strain>
    </source>
</reference>
<dbReference type="NCBIfam" id="TIGR01496">
    <property type="entry name" value="DHPS"/>
    <property type="match status" value="1"/>
</dbReference>
<keyword evidence="12" id="KW-1185">Reference proteome</keyword>
<evidence type="ECO:0000256" key="2">
    <source>
        <dbReference type="ARBA" id="ARBA00001946"/>
    </source>
</evidence>
<evidence type="ECO:0000259" key="10">
    <source>
        <dbReference type="PROSITE" id="PS50972"/>
    </source>
</evidence>
<comment type="cofactor">
    <cofactor evidence="2 9">
        <name>Mg(2+)</name>
        <dbReference type="ChEBI" id="CHEBI:18420"/>
    </cofactor>
</comment>
<accession>A0ABT2FB56</accession>
<dbReference type="PROSITE" id="PS00793">
    <property type="entry name" value="DHPS_2"/>
    <property type="match status" value="1"/>
</dbReference>
<dbReference type="Proteomes" id="UP001166947">
    <property type="component" value="Unassembled WGS sequence"/>
</dbReference>
<dbReference type="InterPro" id="IPR006390">
    <property type="entry name" value="DHP_synth_dom"/>
</dbReference>
<dbReference type="PANTHER" id="PTHR20941:SF1">
    <property type="entry name" value="FOLIC ACID SYNTHESIS PROTEIN FOL1"/>
    <property type="match status" value="1"/>
</dbReference>
<dbReference type="RefSeq" id="WP_259291193.1">
    <property type="nucleotide sequence ID" value="NZ_JANUXW010000002.1"/>
</dbReference>
<dbReference type="PROSITE" id="PS00792">
    <property type="entry name" value="DHPS_1"/>
    <property type="match status" value="1"/>
</dbReference>
<dbReference type="Pfam" id="PF00809">
    <property type="entry name" value="Pterin_bind"/>
    <property type="match status" value="1"/>
</dbReference>
<comment type="function">
    <text evidence="9">Catalyzes the condensation of para-aminobenzoate (pABA) with 6-hydroxymethyl-7,8-dihydropterin diphosphate (DHPt-PP) to form 7,8-dihydropteroate (H2Pte), the immediate precursor of folate derivatives.</text>
</comment>
<evidence type="ECO:0000256" key="9">
    <source>
        <dbReference type="RuleBase" id="RU361205"/>
    </source>
</evidence>
<evidence type="ECO:0000256" key="8">
    <source>
        <dbReference type="ARBA" id="ARBA00022909"/>
    </source>
</evidence>
<comment type="pathway">
    <text evidence="3 9">Cofactor biosynthesis; tetrahydrofolate biosynthesis; 7,8-dihydrofolate from 2-amino-4-hydroxy-6-hydroxymethyl-7,8-dihydropteridine diphosphate and 4-aminobenzoate: step 1/2.</text>
</comment>
<evidence type="ECO:0000313" key="11">
    <source>
        <dbReference type="EMBL" id="MCS4533392.1"/>
    </source>
</evidence>
<evidence type="ECO:0000256" key="3">
    <source>
        <dbReference type="ARBA" id="ARBA00004763"/>
    </source>
</evidence>
<dbReference type="CDD" id="cd00739">
    <property type="entry name" value="DHPS"/>
    <property type="match status" value="1"/>
</dbReference>
<keyword evidence="8 9" id="KW-0289">Folate biosynthesis</keyword>
<dbReference type="PANTHER" id="PTHR20941">
    <property type="entry name" value="FOLATE SYNTHESIS PROTEINS"/>
    <property type="match status" value="1"/>
</dbReference>
<evidence type="ECO:0000256" key="7">
    <source>
        <dbReference type="ARBA" id="ARBA00022842"/>
    </source>
</evidence>
<dbReference type="Gene3D" id="3.20.20.20">
    <property type="entry name" value="Dihydropteroate synthase-like"/>
    <property type="match status" value="1"/>
</dbReference>
<gene>
    <name evidence="11" type="primary">folP</name>
    <name evidence="11" type="ORF">NXS09_03640</name>
</gene>
<comment type="similarity">
    <text evidence="9">Belongs to the DHPS family.</text>
</comment>
<feature type="domain" description="Pterin-binding" evidence="10">
    <location>
        <begin position="18"/>
        <end position="274"/>
    </location>
</feature>
<proteinExistence type="inferred from homology"/>
<sequence>MVATYWQAGRFQVDLTEPKVMGIVNVTPDSFSDGGVYSKDVQTALKHAEQLVREGADILDIGGESTRPGAAEVSPENEWARVSPILKEVATWDIPVSLDTRRTVVMRQALEQGGVDIINDVAALSDEGAVALLAEQPDIGICLMHMRGMPATMQENPQYQDVVKEVADYLNERAAVCEAAGIGRSRIVLDPGFGFGKTLQHNIALMRHLDLLLQQTDMPLLIGISRKRMIGELSGEANAADRVYGSVAGAIAAVARGGQIVRVHDVKATVDALRVWQVLGV</sequence>
<dbReference type="EC" id="2.5.1.15" evidence="4 9"/>
<evidence type="ECO:0000256" key="4">
    <source>
        <dbReference type="ARBA" id="ARBA00012458"/>
    </source>
</evidence>
<evidence type="ECO:0000313" key="12">
    <source>
        <dbReference type="Proteomes" id="UP001166947"/>
    </source>
</evidence>
<dbReference type="InterPro" id="IPR000489">
    <property type="entry name" value="Pterin-binding_dom"/>
</dbReference>
<protein>
    <recommendedName>
        <fullName evidence="4 9">Dihydropteroate synthase</fullName>
        <shortName evidence="9">DHPS</shortName>
        <ecNumber evidence="4 9">2.5.1.15</ecNumber>
    </recommendedName>
    <alternativeName>
        <fullName evidence="9">Dihydropteroate pyrophosphorylase</fullName>
    </alternativeName>
</protein>
<dbReference type="EMBL" id="JANUXW010000002">
    <property type="protein sequence ID" value="MCS4533392.1"/>
    <property type="molecule type" value="Genomic_DNA"/>
</dbReference>
<keyword evidence="6 9" id="KW-0479">Metal-binding</keyword>
<keyword evidence="7 9" id="KW-0460">Magnesium</keyword>
<comment type="catalytic activity">
    <reaction evidence="1">
        <text>(7,8-dihydropterin-6-yl)methyl diphosphate + 4-aminobenzoate = 7,8-dihydropteroate + diphosphate</text>
        <dbReference type="Rhea" id="RHEA:19949"/>
        <dbReference type="ChEBI" id="CHEBI:17836"/>
        <dbReference type="ChEBI" id="CHEBI:17839"/>
        <dbReference type="ChEBI" id="CHEBI:33019"/>
        <dbReference type="ChEBI" id="CHEBI:72950"/>
        <dbReference type="EC" id="2.5.1.15"/>
    </reaction>
</comment>
<evidence type="ECO:0000256" key="5">
    <source>
        <dbReference type="ARBA" id="ARBA00022679"/>
    </source>
</evidence>
<organism evidence="11 12">
    <name type="scientific">Neisseria montereyensis</name>
    <dbReference type="NCBI Taxonomy" id="2973938"/>
    <lineage>
        <taxon>Bacteria</taxon>
        <taxon>Pseudomonadati</taxon>
        <taxon>Pseudomonadota</taxon>
        <taxon>Betaproteobacteria</taxon>
        <taxon>Neisseriales</taxon>
        <taxon>Neisseriaceae</taxon>
        <taxon>Neisseria</taxon>
    </lineage>
</organism>
<dbReference type="InterPro" id="IPR011005">
    <property type="entry name" value="Dihydropteroate_synth-like_sf"/>
</dbReference>
<evidence type="ECO:0000256" key="6">
    <source>
        <dbReference type="ARBA" id="ARBA00022723"/>
    </source>
</evidence>
<dbReference type="PROSITE" id="PS50972">
    <property type="entry name" value="PTERIN_BINDING"/>
    <property type="match status" value="1"/>
</dbReference>
<dbReference type="GO" id="GO:0004156">
    <property type="term" value="F:dihydropteroate synthase activity"/>
    <property type="evidence" value="ECO:0007669"/>
    <property type="project" value="UniProtKB-EC"/>
</dbReference>
<reference evidence="11" key="1">
    <citation type="submission" date="2022-08" db="EMBL/GenBank/DDBJ databases">
        <authorList>
            <person name="Volokhov D.V."/>
            <person name="Furtak V.A."/>
            <person name="Zagorodnyaya T.A."/>
        </authorList>
    </citation>
    <scope>NUCLEOTIDE SEQUENCE</scope>
    <source>
        <strain evidence="11">CSL10203-ORH2</strain>
    </source>
</reference>
<keyword evidence="5 9" id="KW-0808">Transferase</keyword>